<name>A0A1M5CR97_9HYPH</name>
<dbReference type="PANTHER" id="PTHR10937">
    <property type="entry name" value="GLUCOSAMINE--FRUCTOSE-6-PHOSPHATE AMINOTRANSFERASE, ISOMERIZING"/>
    <property type="match status" value="1"/>
</dbReference>
<accession>A0A1M5CR97</accession>
<evidence type="ECO:0000256" key="1">
    <source>
        <dbReference type="ARBA" id="ARBA00022576"/>
    </source>
</evidence>
<dbReference type="PROSITE" id="PS51464">
    <property type="entry name" value="SIS"/>
    <property type="match status" value="2"/>
</dbReference>
<dbReference type="Pfam" id="PF01380">
    <property type="entry name" value="SIS"/>
    <property type="match status" value="1"/>
</dbReference>
<dbReference type="InterPro" id="IPR001347">
    <property type="entry name" value="SIS_dom"/>
</dbReference>
<dbReference type="InterPro" id="IPR046348">
    <property type="entry name" value="SIS_dom_sf"/>
</dbReference>
<organism evidence="3 4">
    <name type="scientific">Kaistia soli DSM 19436</name>
    <dbReference type="NCBI Taxonomy" id="1122133"/>
    <lineage>
        <taxon>Bacteria</taxon>
        <taxon>Pseudomonadati</taxon>
        <taxon>Pseudomonadota</taxon>
        <taxon>Alphaproteobacteria</taxon>
        <taxon>Hyphomicrobiales</taxon>
        <taxon>Kaistiaceae</taxon>
        <taxon>Kaistia</taxon>
    </lineage>
</organism>
<dbReference type="GO" id="GO:0008483">
    <property type="term" value="F:transaminase activity"/>
    <property type="evidence" value="ECO:0007669"/>
    <property type="project" value="UniProtKB-KW"/>
</dbReference>
<proteinExistence type="predicted"/>
<dbReference type="Gene3D" id="3.40.50.10490">
    <property type="entry name" value="Glucose-6-phosphate isomerase like protein, domain 1"/>
    <property type="match status" value="2"/>
</dbReference>
<sequence>MGITEQTIVEQFPFWRAALAPKEGLPAAPVTVFVGCGTSYNLALSLAASANAKGRAAIAVPAREWVDRPQSYWPAWRQAHVVALSRSGETTETIAAAQASRAAGARVTGITCAAGSGLAAESDRVVFAETHPAEGIVMTSSASLMLLLGLQLIGVPVGESVVGAAEAALAATDRAAKALIAGRSHFVYLGGGPLYGIAIEGALKLLEMSQTFAQAFHPLEYRHGPISLLDERTVGVMLYGDARPDDEALLVGEMQAKGARIIGFGGPGDVTIDVAVAPEVAGLAVLPALQLLGERVAEARGLDTVQPRHLTKVVTLA</sequence>
<dbReference type="RefSeq" id="WP_073053129.1">
    <property type="nucleotide sequence ID" value="NZ_FQUP01000002.1"/>
</dbReference>
<feature type="domain" description="SIS" evidence="2">
    <location>
        <begin position="17"/>
        <end position="160"/>
    </location>
</feature>
<dbReference type="OrthoDB" id="9779207at2"/>
<feature type="domain" description="SIS" evidence="2">
    <location>
        <begin position="175"/>
        <end position="302"/>
    </location>
</feature>
<dbReference type="AlphaFoldDB" id="A0A1M5CR97"/>
<keyword evidence="4" id="KW-1185">Reference proteome</keyword>
<reference evidence="3 4" key="1">
    <citation type="submission" date="2016-11" db="EMBL/GenBank/DDBJ databases">
        <authorList>
            <person name="Jaros S."/>
            <person name="Januszkiewicz K."/>
            <person name="Wedrychowicz H."/>
        </authorList>
    </citation>
    <scope>NUCLEOTIDE SEQUENCE [LARGE SCALE GENOMIC DNA]</scope>
    <source>
        <strain evidence="3 4">DSM 19436</strain>
    </source>
</reference>
<dbReference type="PANTHER" id="PTHR10937:SF4">
    <property type="entry name" value="GLUCOSAMINE-6-PHOSPHATE DEAMINASE"/>
    <property type="match status" value="1"/>
</dbReference>
<keyword evidence="1 3" id="KW-0032">Aminotransferase</keyword>
<evidence type="ECO:0000313" key="3">
    <source>
        <dbReference type="EMBL" id="SHF57243.1"/>
    </source>
</evidence>
<dbReference type="Proteomes" id="UP000184485">
    <property type="component" value="Unassembled WGS sequence"/>
</dbReference>
<dbReference type="SUPFAM" id="SSF53697">
    <property type="entry name" value="SIS domain"/>
    <property type="match status" value="1"/>
</dbReference>
<keyword evidence="3" id="KW-0808">Transferase</keyword>
<gene>
    <name evidence="3" type="ORF">SAMN02745157_2437</name>
</gene>
<evidence type="ECO:0000259" key="2">
    <source>
        <dbReference type="PROSITE" id="PS51464"/>
    </source>
</evidence>
<dbReference type="CDD" id="cd05009">
    <property type="entry name" value="SIS_GlmS_GlmD_2"/>
    <property type="match status" value="1"/>
</dbReference>
<dbReference type="InterPro" id="IPR035490">
    <property type="entry name" value="GlmS/FrlB_SIS"/>
</dbReference>
<dbReference type="GO" id="GO:0097367">
    <property type="term" value="F:carbohydrate derivative binding"/>
    <property type="evidence" value="ECO:0007669"/>
    <property type="project" value="InterPro"/>
</dbReference>
<dbReference type="STRING" id="1122133.SAMN02745157_2437"/>
<evidence type="ECO:0000313" key="4">
    <source>
        <dbReference type="Proteomes" id="UP000184485"/>
    </source>
</evidence>
<dbReference type="EMBL" id="FQUP01000002">
    <property type="protein sequence ID" value="SHF57243.1"/>
    <property type="molecule type" value="Genomic_DNA"/>
</dbReference>
<protein>
    <submittedName>
        <fullName evidence="3">Glucosamine--fructose-6-phosphate aminotransferase (Isomerizing)</fullName>
    </submittedName>
</protein>
<dbReference type="GO" id="GO:1901135">
    <property type="term" value="P:carbohydrate derivative metabolic process"/>
    <property type="evidence" value="ECO:0007669"/>
    <property type="project" value="InterPro"/>
</dbReference>